<dbReference type="AlphaFoldDB" id="A0AA37RTQ8"/>
<evidence type="ECO:0000313" key="6">
    <source>
        <dbReference type="EMBL" id="GLP95106.1"/>
    </source>
</evidence>
<comment type="similarity">
    <text evidence="1">Belongs to the Gfa family.</text>
</comment>
<dbReference type="EMBL" id="BSNC01000001">
    <property type="protein sequence ID" value="GLP95106.1"/>
    <property type="molecule type" value="Genomic_DNA"/>
</dbReference>
<name>A0AA37RTQ8_9GAMM</name>
<dbReference type="Pfam" id="PF04828">
    <property type="entry name" value="GFA"/>
    <property type="match status" value="1"/>
</dbReference>
<protein>
    <submittedName>
        <fullName evidence="6">Aldehyde-activating protein</fullName>
    </submittedName>
</protein>
<dbReference type="RefSeq" id="WP_095505868.1">
    <property type="nucleotide sequence ID" value="NZ_BSNC01000001.1"/>
</dbReference>
<dbReference type="InterPro" id="IPR006913">
    <property type="entry name" value="CENP-V/GFA"/>
</dbReference>
<keyword evidence="7" id="KW-1185">Reference proteome</keyword>
<feature type="domain" description="CENP-V/GFA" evidence="5">
    <location>
        <begin position="1"/>
        <end position="118"/>
    </location>
</feature>
<reference evidence="6" key="2">
    <citation type="submission" date="2023-01" db="EMBL/GenBank/DDBJ databases">
        <title>Draft genome sequence of Paraferrimonas sedimenticola strain NBRC 101628.</title>
        <authorList>
            <person name="Sun Q."/>
            <person name="Mori K."/>
        </authorList>
    </citation>
    <scope>NUCLEOTIDE SEQUENCE</scope>
    <source>
        <strain evidence="6">NBRC 101628</strain>
    </source>
</reference>
<dbReference type="GO" id="GO:0046872">
    <property type="term" value="F:metal ion binding"/>
    <property type="evidence" value="ECO:0007669"/>
    <property type="project" value="UniProtKB-KW"/>
</dbReference>
<keyword evidence="2" id="KW-0479">Metal-binding</keyword>
<evidence type="ECO:0000256" key="2">
    <source>
        <dbReference type="ARBA" id="ARBA00022723"/>
    </source>
</evidence>
<reference evidence="6" key="1">
    <citation type="journal article" date="2014" name="Int. J. Syst. Evol. Microbiol.">
        <title>Complete genome sequence of Corynebacterium casei LMG S-19264T (=DSM 44701T), isolated from a smear-ripened cheese.</title>
        <authorList>
            <consortium name="US DOE Joint Genome Institute (JGI-PGF)"/>
            <person name="Walter F."/>
            <person name="Albersmeier A."/>
            <person name="Kalinowski J."/>
            <person name="Ruckert C."/>
        </authorList>
    </citation>
    <scope>NUCLEOTIDE SEQUENCE</scope>
    <source>
        <strain evidence="6">NBRC 101628</strain>
    </source>
</reference>
<proteinExistence type="inferred from homology"/>
<dbReference type="InterPro" id="IPR011057">
    <property type="entry name" value="Mss4-like_sf"/>
</dbReference>
<evidence type="ECO:0000313" key="7">
    <source>
        <dbReference type="Proteomes" id="UP001161422"/>
    </source>
</evidence>
<dbReference type="PROSITE" id="PS51891">
    <property type="entry name" value="CENP_V_GFA"/>
    <property type="match status" value="1"/>
</dbReference>
<evidence type="ECO:0000256" key="3">
    <source>
        <dbReference type="ARBA" id="ARBA00022833"/>
    </source>
</evidence>
<keyword evidence="3" id="KW-0862">Zinc</keyword>
<dbReference type="PANTHER" id="PTHR33337:SF40">
    <property type="entry name" value="CENP-V_GFA DOMAIN-CONTAINING PROTEIN-RELATED"/>
    <property type="match status" value="1"/>
</dbReference>
<evidence type="ECO:0000256" key="1">
    <source>
        <dbReference type="ARBA" id="ARBA00005495"/>
    </source>
</evidence>
<sequence length="141" mass="15545">MKGSCLCGTVTFEVTPPFLIFQFCHCRRCQKFTGSAHASNLIVRSTQLSWLTGEDNIGRYEVSEARHFATAFCKTCGSCLPWESQQGGNTVVPAGSLDEDPQVRPTQNVFCAFKAAWDTSSGDLPEFDAFPEKNIRLTQAP</sequence>
<comment type="caution">
    <text evidence="6">The sequence shown here is derived from an EMBL/GenBank/DDBJ whole genome shotgun (WGS) entry which is preliminary data.</text>
</comment>
<gene>
    <name evidence="6" type="ORF">GCM10007895_04120</name>
</gene>
<dbReference type="SUPFAM" id="SSF51316">
    <property type="entry name" value="Mss4-like"/>
    <property type="match status" value="1"/>
</dbReference>
<keyword evidence="4" id="KW-0456">Lyase</keyword>
<evidence type="ECO:0000256" key="4">
    <source>
        <dbReference type="ARBA" id="ARBA00023239"/>
    </source>
</evidence>
<dbReference type="GO" id="GO:0016846">
    <property type="term" value="F:carbon-sulfur lyase activity"/>
    <property type="evidence" value="ECO:0007669"/>
    <property type="project" value="InterPro"/>
</dbReference>
<accession>A0AA37RTQ8</accession>
<dbReference type="PANTHER" id="PTHR33337">
    <property type="entry name" value="GFA DOMAIN-CONTAINING PROTEIN"/>
    <property type="match status" value="1"/>
</dbReference>
<dbReference type="Proteomes" id="UP001161422">
    <property type="component" value="Unassembled WGS sequence"/>
</dbReference>
<organism evidence="6 7">
    <name type="scientific">Paraferrimonas sedimenticola</name>
    <dbReference type="NCBI Taxonomy" id="375674"/>
    <lineage>
        <taxon>Bacteria</taxon>
        <taxon>Pseudomonadati</taxon>
        <taxon>Pseudomonadota</taxon>
        <taxon>Gammaproteobacteria</taxon>
        <taxon>Alteromonadales</taxon>
        <taxon>Ferrimonadaceae</taxon>
        <taxon>Paraferrimonas</taxon>
    </lineage>
</organism>
<evidence type="ECO:0000259" key="5">
    <source>
        <dbReference type="PROSITE" id="PS51891"/>
    </source>
</evidence>
<dbReference type="Gene3D" id="3.90.1590.10">
    <property type="entry name" value="glutathione-dependent formaldehyde- activating enzyme (gfa)"/>
    <property type="match status" value="1"/>
</dbReference>